<comment type="caution">
    <text evidence="2">The sequence shown here is derived from an EMBL/GenBank/DDBJ whole genome shotgun (WGS) entry which is preliminary data.</text>
</comment>
<name>A0A165P7V4_9BACL</name>
<proteinExistence type="predicted"/>
<accession>A0A165P7V4</accession>
<dbReference type="EMBL" id="LRFC01000001">
    <property type="protein sequence ID" value="KZE69273.1"/>
    <property type="molecule type" value="Genomic_DNA"/>
</dbReference>
<dbReference type="OrthoDB" id="2704409at2"/>
<protein>
    <submittedName>
        <fullName evidence="2">Uncharacterized protein</fullName>
    </submittedName>
</protein>
<dbReference type="AlphaFoldDB" id="A0A165P7V4"/>
<dbReference type="Proteomes" id="UP000076567">
    <property type="component" value="Unassembled WGS sequence"/>
</dbReference>
<keyword evidence="1" id="KW-0175">Coiled coil</keyword>
<evidence type="ECO:0000313" key="3">
    <source>
        <dbReference type="Proteomes" id="UP000076567"/>
    </source>
</evidence>
<sequence length="142" mass="16310">MNYLSVTGGRAVTTQNYTISEDLIIKYNTLNEKKKELEKELDELKKVFHIYFDNLVGPNQKGEIAVNNYKLQRQIRKSEKLNEEKTVHRLTELNMTDLIHHVPKPDEEKVKSAITLGLLTEEDLEGCLIKSASQAIIVKTLK</sequence>
<keyword evidence="3" id="KW-1185">Reference proteome</keyword>
<gene>
    <name evidence="2" type="ORF">AWM68_03120</name>
</gene>
<evidence type="ECO:0000313" key="2">
    <source>
        <dbReference type="EMBL" id="KZE69273.1"/>
    </source>
</evidence>
<evidence type="ECO:0000256" key="1">
    <source>
        <dbReference type="SAM" id="Coils"/>
    </source>
</evidence>
<feature type="coiled-coil region" evidence="1">
    <location>
        <begin position="20"/>
        <end position="54"/>
    </location>
</feature>
<organism evidence="2 3">
    <name type="scientific">Fictibacillus phosphorivorans</name>
    <dbReference type="NCBI Taxonomy" id="1221500"/>
    <lineage>
        <taxon>Bacteria</taxon>
        <taxon>Bacillati</taxon>
        <taxon>Bacillota</taxon>
        <taxon>Bacilli</taxon>
        <taxon>Bacillales</taxon>
        <taxon>Fictibacillaceae</taxon>
        <taxon>Fictibacillus</taxon>
    </lineage>
</organism>
<reference evidence="3" key="1">
    <citation type="submission" date="2016-01" db="EMBL/GenBank/DDBJ databases">
        <title>Draft genome of Chromobacterium sp. F49.</title>
        <authorList>
            <person name="Hong K.W."/>
        </authorList>
    </citation>
    <scope>NUCLEOTIDE SEQUENCE [LARGE SCALE GENOMIC DNA]</scope>
    <source>
        <strain evidence="3">P7IIIA</strain>
    </source>
</reference>